<dbReference type="PROSITE" id="PS00846">
    <property type="entry name" value="HTH_ARSR_1"/>
    <property type="match status" value="1"/>
</dbReference>
<evidence type="ECO:0000256" key="2">
    <source>
        <dbReference type="ARBA" id="ARBA00023125"/>
    </source>
</evidence>
<dbReference type="PRINTS" id="PR00778">
    <property type="entry name" value="HTHARSR"/>
</dbReference>
<dbReference type="Pfam" id="PF01022">
    <property type="entry name" value="HTH_5"/>
    <property type="match status" value="1"/>
</dbReference>
<dbReference type="Gene3D" id="1.10.10.10">
    <property type="entry name" value="Winged helix-like DNA-binding domain superfamily/Winged helix DNA-binding domain"/>
    <property type="match status" value="1"/>
</dbReference>
<accession>A0A1X7L9R9</accession>
<evidence type="ECO:0000259" key="4">
    <source>
        <dbReference type="PROSITE" id="PS50987"/>
    </source>
</evidence>
<name>A0A1X7L9R9_9BACT</name>
<feature type="domain" description="HTH arsR-type" evidence="4">
    <location>
        <begin position="3"/>
        <end position="97"/>
    </location>
</feature>
<dbReference type="InterPro" id="IPR018334">
    <property type="entry name" value="ArsR_HTH"/>
</dbReference>
<proteinExistence type="predicted"/>
<dbReference type="GO" id="GO:0003677">
    <property type="term" value="F:DNA binding"/>
    <property type="evidence" value="ECO:0007669"/>
    <property type="project" value="UniProtKB-KW"/>
</dbReference>
<dbReference type="NCBIfam" id="NF033788">
    <property type="entry name" value="HTH_metalloreg"/>
    <property type="match status" value="1"/>
</dbReference>
<dbReference type="PANTHER" id="PTHR43132">
    <property type="entry name" value="ARSENICAL RESISTANCE OPERON REPRESSOR ARSR-RELATED"/>
    <property type="match status" value="1"/>
</dbReference>
<dbReference type="InterPro" id="IPR036388">
    <property type="entry name" value="WH-like_DNA-bd_sf"/>
</dbReference>
<dbReference type="Proteomes" id="UP000193355">
    <property type="component" value="Unassembled WGS sequence"/>
</dbReference>
<evidence type="ECO:0000313" key="5">
    <source>
        <dbReference type="EMBL" id="SMG50588.1"/>
    </source>
</evidence>
<evidence type="ECO:0000313" key="6">
    <source>
        <dbReference type="Proteomes" id="UP000193355"/>
    </source>
</evidence>
<keyword evidence="6" id="KW-1185">Reference proteome</keyword>
<dbReference type="PROSITE" id="PS50987">
    <property type="entry name" value="HTH_ARSR_2"/>
    <property type="match status" value="1"/>
</dbReference>
<dbReference type="InterPro" id="IPR051011">
    <property type="entry name" value="Metal_resp_trans_reg"/>
</dbReference>
<evidence type="ECO:0000256" key="3">
    <source>
        <dbReference type="ARBA" id="ARBA00023163"/>
    </source>
</evidence>
<dbReference type="InterPro" id="IPR011991">
    <property type="entry name" value="ArsR-like_HTH"/>
</dbReference>
<keyword evidence="3" id="KW-0804">Transcription</keyword>
<organism evidence="5 6">
    <name type="scientific">Dethiosulfovibrio salsuginis</name>
    <dbReference type="NCBI Taxonomy" id="561720"/>
    <lineage>
        <taxon>Bacteria</taxon>
        <taxon>Thermotogati</taxon>
        <taxon>Synergistota</taxon>
        <taxon>Synergistia</taxon>
        <taxon>Synergistales</taxon>
        <taxon>Dethiosulfovibrionaceae</taxon>
        <taxon>Dethiosulfovibrio</taxon>
    </lineage>
</organism>
<dbReference type="PANTHER" id="PTHR43132:SF6">
    <property type="entry name" value="HTH-TYPE TRANSCRIPTIONAL REPRESSOR CZRA"/>
    <property type="match status" value="1"/>
</dbReference>
<dbReference type="EMBL" id="FXBB01000053">
    <property type="protein sequence ID" value="SMG50588.1"/>
    <property type="molecule type" value="Genomic_DNA"/>
</dbReference>
<dbReference type="SUPFAM" id="SSF46785">
    <property type="entry name" value="Winged helix' DNA-binding domain"/>
    <property type="match status" value="1"/>
</dbReference>
<dbReference type="InterPro" id="IPR036390">
    <property type="entry name" value="WH_DNA-bd_sf"/>
</dbReference>
<reference evidence="6" key="1">
    <citation type="submission" date="2017-04" db="EMBL/GenBank/DDBJ databases">
        <authorList>
            <person name="Varghese N."/>
            <person name="Submissions S."/>
        </authorList>
    </citation>
    <scope>NUCLEOTIDE SEQUENCE [LARGE SCALE GENOMIC DNA]</scope>
    <source>
        <strain evidence="6">USBA 82</strain>
    </source>
</reference>
<evidence type="ECO:0000256" key="1">
    <source>
        <dbReference type="ARBA" id="ARBA00023015"/>
    </source>
</evidence>
<dbReference type="CDD" id="cd00090">
    <property type="entry name" value="HTH_ARSR"/>
    <property type="match status" value="1"/>
</dbReference>
<dbReference type="RefSeq" id="WP_200806683.1">
    <property type="nucleotide sequence ID" value="NZ_FXBB01000053.1"/>
</dbReference>
<gene>
    <name evidence="5" type="ORF">SAMN06275492_1536</name>
</gene>
<dbReference type="STRING" id="561720.SAMN06275492_1536"/>
<dbReference type="SMART" id="SM00418">
    <property type="entry name" value="HTH_ARSR"/>
    <property type="match status" value="1"/>
</dbReference>
<sequence>MDRTREFLDDLSSMFKALGDPTRLGIVLGLMEGERCVSDLASSMDISESSTSHHLRGLRQLRVVKRRREGKRLFYSLDDHHVYLILTIGLEHQAHKDREEC</sequence>
<keyword evidence="1" id="KW-0805">Transcription regulation</keyword>
<dbReference type="GO" id="GO:0003700">
    <property type="term" value="F:DNA-binding transcription factor activity"/>
    <property type="evidence" value="ECO:0007669"/>
    <property type="project" value="InterPro"/>
</dbReference>
<dbReference type="AlphaFoldDB" id="A0A1X7L9R9"/>
<protein>
    <submittedName>
        <fullName evidence="5">Transcriptional regulator, ArsR family</fullName>
    </submittedName>
</protein>
<keyword evidence="2" id="KW-0238">DNA-binding</keyword>
<dbReference type="InterPro" id="IPR001845">
    <property type="entry name" value="HTH_ArsR_DNA-bd_dom"/>
</dbReference>